<keyword evidence="2" id="KW-1185">Reference proteome</keyword>
<proteinExistence type="predicted"/>
<gene>
    <name evidence="1" type="primary">S2B_gp039c</name>
</gene>
<dbReference type="Proteomes" id="UP000827856">
    <property type="component" value="Segment"/>
</dbReference>
<evidence type="ECO:0000313" key="2">
    <source>
        <dbReference type="Proteomes" id="UP000827856"/>
    </source>
</evidence>
<accession>A0AAE7MLF2</accession>
<reference evidence="1" key="1">
    <citation type="submission" date="2019-12" db="EMBL/GenBank/DDBJ databases">
        <title>S2B, a lysogenic bacteriophage that infects Caulobacter crescentus.</title>
        <authorList>
            <person name="Ely B."/>
            <person name="Berrios L."/>
            <person name="Thomas Q."/>
        </authorList>
    </citation>
    <scope>NUCLEOTIDE SEQUENCE</scope>
</reference>
<dbReference type="EMBL" id="MN857473">
    <property type="protein sequence ID" value="QOC54153.1"/>
    <property type="molecule type" value="Genomic_DNA"/>
</dbReference>
<name>A0AAE7MLF2_9CAUD</name>
<sequence length="112" mass="12179">MVNAARSRAKAAGVPATIIAADIVIPSHCPVLGIPLFRRLGRKGGCDNSPSLDRIVPEFGYVPGNIVVVSRRANRIKNDATLEELERVADFYRIGLKAYVRPGRRTRTAANP</sequence>
<organism evidence="1 2">
    <name type="scientific">Caulobacter phage S2B</name>
    <dbReference type="NCBI Taxonomy" id="2759120"/>
    <lineage>
        <taxon>Viruses</taxon>
        <taxon>Duplodnaviria</taxon>
        <taxon>Heunggongvirae</taxon>
        <taxon>Uroviricota</taxon>
        <taxon>Caudoviricetes</taxon>
        <taxon>Autographivirales</taxon>
        <taxon>Autographivirales incertae sedis</taxon>
        <taxon>Sumtervirus</taxon>
        <taxon>Sumtervirus S2B</taxon>
    </lineage>
</organism>
<protein>
    <submittedName>
        <fullName evidence="1">Uncharacterized protein</fullName>
    </submittedName>
</protein>
<evidence type="ECO:0000313" key="1">
    <source>
        <dbReference type="EMBL" id="QOC54153.1"/>
    </source>
</evidence>
<dbReference type="Gene3D" id="3.30.40.220">
    <property type="match status" value="1"/>
</dbReference>